<dbReference type="PANTHER" id="PTHR10000">
    <property type="entry name" value="PHOSPHOSERINE PHOSPHATASE"/>
    <property type="match status" value="1"/>
</dbReference>
<comment type="cofactor">
    <cofactor evidence="1">
        <name>Mg(2+)</name>
        <dbReference type="ChEBI" id="CHEBI:18420"/>
    </cofactor>
</comment>
<accession>A0ABZ2RSZ9</accession>
<organism evidence="3 4">
    <name type="scientific">Mycoplasmopsis felifaucium</name>
    <dbReference type="NCBI Taxonomy" id="35768"/>
    <lineage>
        <taxon>Bacteria</taxon>
        <taxon>Bacillati</taxon>
        <taxon>Mycoplasmatota</taxon>
        <taxon>Mycoplasmoidales</taxon>
        <taxon>Metamycoplasmataceae</taxon>
        <taxon>Mycoplasmopsis</taxon>
    </lineage>
</organism>
<reference evidence="3" key="1">
    <citation type="submission" date="2024-03" db="EMBL/GenBank/DDBJ databases">
        <title>Complete genome sequence of Mycoplasma felifaucium Z921 isolated from the trachea of a cheetah.</title>
        <authorList>
            <person name="Spergser J."/>
        </authorList>
    </citation>
    <scope>NUCLEOTIDE SEQUENCE [LARGE SCALE GENOMIC DNA]</scope>
    <source>
        <strain evidence="3">Z921</strain>
    </source>
</reference>
<evidence type="ECO:0000256" key="2">
    <source>
        <dbReference type="ARBA" id="ARBA00034778"/>
    </source>
</evidence>
<dbReference type="InterPro" id="IPR036412">
    <property type="entry name" value="HAD-like_sf"/>
</dbReference>
<proteinExistence type="inferred from homology"/>
<evidence type="ECO:0000256" key="1">
    <source>
        <dbReference type="ARBA" id="ARBA00001946"/>
    </source>
</evidence>
<dbReference type="EC" id="3.-.-.-" evidence="3"/>
<dbReference type="NCBIfam" id="TIGR01484">
    <property type="entry name" value="HAD-SF-IIB"/>
    <property type="match status" value="1"/>
</dbReference>
<dbReference type="PANTHER" id="PTHR10000:SF8">
    <property type="entry name" value="HAD SUPERFAMILY HYDROLASE-LIKE, TYPE 3"/>
    <property type="match status" value="1"/>
</dbReference>
<dbReference type="InterPro" id="IPR000150">
    <property type="entry name" value="Cof"/>
</dbReference>
<name>A0ABZ2RSZ9_9BACT</name>
<dbReference type="Gene3D" id="3.30.1240.10">
    <property type="match status" value="1"/>
</dbReference>
<protein>
    <submittedName>
        <fullName evidence="3">HAD family hydrolase</fullName>
        <ecNumber evidence="3">3.-.-.-</ecNumber>
    </submittedName>
</protein>
<dbReference type="NCBIfam" id="TIGR00099">
    <property type="entry name" value="Cof-subfamily"/>
    <property type="match status" value="1"/>
</dbReference>
<evidence type="ECO:0000313" key="4">
    <source>
        <dbReference type="Proteomes" id="UP001477443"/>
    </source>
</evidence>
<dbReference type="PROSITE" id="PS01229">
    <property type="entry name" value="COF_2"/>
    <property type="match status" value="1"/>
</dbReference>
<dbReference type="PROSITE" id="PS01228">
    <property type="entry name" value="COF_1"/>
    <property type="match status" value="1"/>
</dbReference>
<sequence>MNKKIFAYDLDGTLLMSNNTINEYTKIALEKVQEKGWINVLNTGRGLLKVLPLIDEFKNFDYFICSNGALIYDVKAKKIIIVGKLDSDAFEQMFEFAKNNQLIMTVDTTTFNGSYVPRVDGKLPEWCQKQDIMDLAKLNVSDYDEMKNAVMNPEAIITQMAIRSYKGLAEKVTEYFKTSFKGKYSVYLTNSIYTDINPLNISKWHGLEFLLKTKNLSSLTSFAFGDSGNDVEMLTHADYSFAMSNATKEAKEVASEIIGDYNSDAIGIKLMQIINNS</sequence>
<dbReference type="Gene3D" id="3.40.50.1000">
    <property type="entry name" value="HAD superfamily/HAD-like"/>
    <property type="match status" value="1"/>
</dbReference>
<dbReference type="RefSeq" id="WP_338822856.1">
    <property type="nucleotide sequence ID" value="NZ_CP148067.1"/>
</dbReference>
<comment type="similarity">
    <text evidence="2">Belongs to the HAD-like hydrolase superfamily. Cof family.</text>
</comment>
<evidence type="ECO:0000313" key="3">
    <source>
        <dbReference type="EMBL" id="WXL29231.1"/>
    </source>
</evidence>
<gene>
    <name evidence="3" type="ORF">WG617_01090</name>
</gene>
<keyword evidence="3" id="KW-0378">Hydrolase</keyword>
<dbReference type="Pfam" id="PF08282">
    <property type="entry name" value="Hydrolase_3"/>
    <property type="match status" value="1"/>
</dbReference>
<dbReference type="SFLD" id="SFLDG01140">
    <property type="entry name" value="C2.B:_Phosphomannomutase_and_P"/>
    <property type="match status" value="1"/>
</dbReference>
<dbReference type="GO" id="GO:0016787">
    <property type="term" value="F:hydrolase activity"/>
    <property type="evidence" value="ECO:0007669"/>
    <property type="project" value="UniProtKB-KW"/>
</dbReference>
<dbReference type="InterPro" id="IPR023214">
    <property type="entry name" value="HAD_sf"/>
</dbReference>
<keyword evidence="4" id="KW-1185">Reference proteome</keyword>
<dbReference type="SUPFAM" id="SSF56784">
    <property type="entry name" value="HAD-like"/>
    <property type="match status" value="1"/>
</dbReference>
<dbReference type="InterPro" id="IPR006379">
    <property type="entry name" value="HAD-SF_hydro_IIB"/>
</dbReference>
<dbReference type="EMBL" id="CP148067">
    <property type="protein sequence ID" value="WXL29231.1"/>
    <property type="molecule type" value="Genomic_DNA"/>
</dbReference>
<dbReference type="Proteomes" id="UP001477443">
    <property type="component" value="Chromosome"/>
</dbReference>
<dbReference type="SFLD" id="SFLDS00003">
    <property type="entry name" value="Haloacid_Dehalogenase"/>
    <property type="match status" value="1"/>
</dbReference>